<gene>
    <name evidence="2" type="ORF">NBO_10g0069</name>
</gene>
<reference evidence="2 3" key="1">
    <citation type="journal article" date="2013" name="BMC Genomics">
        <title>Comparative genomics of parasitic silkworm microsporidia reveal an association between genome expansion and host adaptation.</title>
        <authorList>
            <person name="Pan G."/>
            <person name="Xu J."/>
            <person name="Li T."/>
            <person name="Xia Q."/>
            <person name="Liu S.L."/>
            <person name="Zhang G."/>
            <person name="Li S."/>
            <person name="Li C."/>
            <person name="Liu H."/>
            <person name="Yang L."/>
            <person name="Liu T."/>
            <person name="Zhang X."/>
            <person name="Wu Z."/>
            <person name="Fan W."/>
            <person name="Dang X."/>
            <person name="Xiang H."/>
            <person name="Tao M."/>
            <person name="Li Y."/>
            <person name="Hu J."/>
            <person name="Li Z."/>
            <person name="Lin L."/>
            <person name="Luo J."/>
            <person name="Geng L."/>
            <person name="Wang L."/>
            <person name="Long M."/>
            <person name="Wan Y."/>
            <person name="He N."/>
            <person name="Zhang Z."/>
            <person name="Lu C."/>
            <person name="Keeling P.J."/>
            <person name="Wang J."/>
            <person name="Xiang Z."/>
            <person name="Zhou Z."/>
        </authorList>
    </citation>
    <scope>NUCLEOTIDE SEQUENCE [LARGE SCALE GENOMIC DNA]</scope>
    <source>
        <strain evidence="3">CQ1 / CVCC 102059</strain>
    </source>
</reference>
<dbReference type="AlphaFoldDB" id="R0MAT5"/>
<dbReference type="Proteomes" id="UP000016927">
    <property type="component" value="Unassembled WGS sequence"/>
</dbReference>
<accession>R0MAT5</accession>
<dbReference type="VEuPathDB" id="MicrosporidiaDB:NBO_10g0069"/>
<evidence type="ECO:0000313" key="3">
    <source>
        <dbReference type="Proteomes" id="UP000016927"/>
    </source>
</evidence>
<evidence type="ECO:0000256" key="1">
    <source>
        <dbReference type="SAM" id="Phobius"/>
    </source>
</evidence>
<dbReference type="EMBL" id="KB908918">
    <property type="protein sequence ID" value="EOB15079.1"/>
    <property type="molecule type" value="Genomic_DNA"/>
</dbReference>
<proteinExistence type="predicted"/>
<keyword evidence="1" id="KW-0472">Membrane</keyword>
<feature type="transmembrane region" description="Helical" evidence="1">
    <location>
        <begin position="29"/>
        <end position="48"/>
    </location>
</feature>
<protein>
    <submittedName>
        <fullName evidence="2">Uncharacterized protein</fullName>
    </submittedName>
</protein>
<dbReference type="HOGENOM" id="CLU_3032956_0_0_1"/>
<evidence type="ECO:0000313" key="2">
    <source>
        <dbReference type="EMBL" id="EOB15079.1"/>
    </source>
</evidence>
<keyword evidence="3" id="KW-1185">Reference proteome</keyword>
<keyword evidence="1" id="KW-0812">Transmembrane</keyword>
<keyword evidence="1" id="KW-1133">Transmembrane helix</keyword>
<name>R0MAT5_NOSB1</name>
<organism evidence="2 3">
    <name type="scientific">Nosema bombycis (strain CQ1 / CVCC 102059)</name>
    <name type="common">Microsporidian parasite</name>
    <name type="synonym">Pebrine of silkworm</name>
    <dbReference type="NCBI Taxonomy" id="578461"/>
    <lineage>
        <taxon>Eukaryota</taxon>
        <taxon>Fungi</taxon>
        <taxon>Fungi incertae sedis</taxon>
        <taxon>Microsporidia</taxon>
        <taxon>Nosematidae</taxon>
        <taxon>Nosema</taxon>
    </lineage>
</organism>
<sequence length="55" mass="6287">MKLEELMDTATIITGNYTMIFNDNNVQKILLFLVEAATIITGNYTVIFQKITVFK</sequence>